<organism evidence="6 7">
    <name type="scientific">Branchiostoma belcheri</name>
    <name type="common">Amphioxus</name>
    <dbReference type="NCBI Taxonomy" id="7741"/>
    <lineage>
        <taxon>Eukaryota</taxon>
        <taxon>Metazoa</taxon>
        <taxon>Chordata</taxon>
        <taxon>Cephalochordata</taxon>
        <taxon>Leptocardii</taxon>
        <taxon>Amphioxiformes</taxon>
        <taxon>Branchiostomatidae</taxon>
        <taxon>Branchiostoma</taxon>
    </lineage>
</organism>
<keyword evidence="2 4" id="KW-0863">Zinc-finger</keyword>
<proteinExistence type="predicted"/>
<dbReference type="GO" id="GO:0008270">
    <property type="term" value="F:zinc ion binding"/>
    <property type="evidence" value="ECO:0007669"/>
    <property type="project" value="UniProtKB-KW"/>
</dbReference>
<keyword evidence="1" id="KW-0479">Metal-binding</keyword>
<evidence type="ECO:0000256" key="1">
    <source>
        <dbReference type="ARBA" id="ARBA00022723"/>
    </source>
</evidence>
<gene>
    <name evidence="7" type="primary">LOC109488060</name>
</gene>
<accession>A0A6P5ADG9</accession>
<evidence type="ECO:0000313" key="6">
    <source>
        <dbReference type="Proteomes" id="UP000515135"/>
    </source>
</evidence>
<dbReference type="GeneID" id="109488060"/>
<dbReference type="RefSeq" id="XP_019647768.1">
    <property type="nucleotide sequence ID" value="XM_019792209.1"/>
</dbReference>
<feature type="domain" description="MYND-type" evidence="5">
    <location>
        <begin position="53"/>
        <end position="91"/>
    </location>
</feature>
<evidence type="ECO:0000259" key="5">
    <source>
        <dbReference type="PROSITE" id="PS50865"/>
    </source>
</evidence>
<dbReference type="AlphaFoldDB" id="A0A6P5ADG9"/>
<dbReference type="Gene3D" id="6.10.140.2220">
    <property type="match status" value="2"/>
</dbReference>
<dbReference type="Pfam" id="PF01753">
    <property type="entry name" value="zf-MYND"/>
    <property type="match status" value="2"/>
</dbReference>
<dbReference type="Proteomes" id="UP000515135">
    <property type="component" value="Unplaced"/>
</dbReference>
<name>A0A6P5ADG9_BRABE</name>
<dbReference type="PROSITE" id="PS01360">
    <property type="entry name" value="ZF_MYND_1"/>
    <property type="match status" value="1"/>
</dbReference>
<keyword evidence="3" id="KW-0862">Zinc</keyword>
<dbReference type="OrthoDB" id="10041188at2759"/>
<dbReference type="PROSITE" id="PS50865">
    <property type="entry name" value="ZF_MYND_2"/>
    <property type="match status" value="2"/>
</dbReference>
<evidence type="ECO:0000256" key="2">
    <source>
        <dbReference type="ARBA" id="ARBA00022771"/>
    </source>
</evidence>
<protein>
    <submittedName>
        <fullName evidence="7">Uncharacterized protein LOC109488060</fullName>
    </submittedName>
</protein>
<evidence type="ECO:0000256" key="4">
    <source>
        <dbReference type="PROSITE-ProRule" id="PRU00134"/>
    </source>
</evidence>
<evidence type="ECO:0000256" key="3">
    <source>
        <dbReference type="ARBA" id="ARBA00022833"/>
    </source>
</evidence>
<dbReference type="InterPro" id="IPR027974">
    <property type="entry name" value="DUF4470"/>
</dbReference>
<dbReference type="KEGG" id="bbel:109488060"/>
<sequence>MDSRFGACWRCGRPGGTKCAACELALYCSSACQERDKIRHEVECTNCAIKHTCSVCSTVAGDTKTCANCERIWYCNATCQRADWSRHKQSCNETREKIVNVARVLQRVFGQVQNMSSFPYYWGNSHAQDLIKIDQNEGEYPDKMAILLAGVGNLRNVMTTVAGLKPSFEGSIHFVLNDSNSQVLARNVLFLHILWKYQGEEKVAKNLTQIWYSVKITEEEATMAQECLAELLSLPDDTNTLCGGRVTISAEHWVKIRPVFHLWLSLLTGERNMQKSPQEQLQLTYEMAREGVRLYLRNIPRRHRESAENWFKTGILLSKSDPRRKRACRDNATLAAWNPAHDAVLRTDQRLPAVAQHVGEIAAGINDDAMPFSDWDYLEVKAQNPGKDLMKMYSHYIDDVERKFAGLFNQGRVSCHVILDDCLNVQGHLPVEVQFDRIFTSNISDYINYPVLLEKLRPLLRKDNPKSVIITEFINWSMYFPGEVTPPQHDPPLTMQLFSSAVEDLRHEPDRPDWVSGRADMMTILLGTGLASAADYFDNWGVFKHYLRAALLAHKCPESSYTVLSPKDVPKMSEVRSVSGMKMRNFLKELNTVCPFRNRVNVRRVTKLHGHRSVLEWTLPESV</sequence>
<feature type="domain" description="MYND-type" evidence="5">
    <location>
        <begin position="8"/>
        <end position="44"/>
    </location>
</feature>
<reference evidence="7" key="1">
    <citation type="submission" date="2025-08" db="UniProtKB">
        <authorList>
            <consortium name="RefSeq"/>
        </authorList>
    </citation>
    <scope>IDENTIFICATION</scope>
    <source>
        <tissue evidence="7">Gonad</tissue>
    </source>
</reference>
<dbReference type="SUPFAM" id="SSF144232">
    <property type="entry name" value="HIT/MYND zinc finger-like"/>
    <property type="match status" value="2"/>
</dbReference>
<dbReference type="Pfam" id="PF14737">
    <property type="entry name" value="DUF4470"/>
    <property type="match status" value="1"/>
</dbReference>
<evidence type="ECO:0000313" key="7">
    <source>
        <dbReference type="RefSeq" id="XP_019647768.1"/>
    </source>
</evidence>
<dbReference type="InterPro" id="IPR002893">
    <property type="entry name" value="Znf_MYND"/>
</dbReference>
<keyword evidence="6" id="KW-1185">Reference proteome</keyword>